<dbReference type="PANTHER" id="PTHR30222:SF17">
    <property type="entry name" value="SPERMIDINE_PUTRESCINE-BINDING PERIPLASMIC PROTEIN"/>
    <property type="match status" value="1"/>
</dbReference>
<keyword evidence="4 5" id="KW-0574">Periplasm</keyword>
<dbReference type="InterPro" id="IPR006059">
    <property type="entry name" value="SBP"/>
</dbReference>
<dbReference type="PANTHER" id="PTHR30222">
    <property type="entry name" value="SPERMIDINE/PUTRESCINE-BINDING PERIPLASMIC PROTEIN"/>
    <property type="match status" value="1"/>
</dbReference>
<dbReference type="CDD" id="cd13590">
    <property type="entry name" value="PBP2_PotD_PotF_like"/>
    <property type="match status" value="1"/>
</dbReference>
<feature type="signal peptide" evidence="7">
    <location>
        <begin position="1"/>
        <end position="23"/>
    </location>
</feature>
<evidence type="ECO:0000256" key="6">
    <source>
        <dbReference type="PIRSR" id="PIRSR019574-1"/>
    </source>
</evidence>
<dbReference type="Gene3D" id="3.40.190.10">
    <property type="entry name" value="Periplasmic binding protein-like II"/>
    <property type="match status" value="2"/>
</dbReference>
<evidence type="ECO:0000313" key="8">
    <source>
        <dbReference type="EMBL" id="MBB5372125.1"/>
    </source>
</evidence>
<feature type="binding site" evidence="6">
    <location>
        <position position="84"/>
    </location>
    <ligand>
        <name>spermidine</name>
        <dbReference type="ChEBI" id="CHEBI:57834"/>
    </ligand>
</feature>
<gene>
    <name evidence="8" type="ORF">HNP71_000349</name>
</gene>
<dbReference type="GO" id="GO:0015846">
    <property type="term" value="P:polyamine transport"/>
    <property type="evidence" value="ECO:0007669"/>
    <property type="project" value="InterPro"/>
</dbReference>
<reference evidence="8 9" key="1">
    <citation type="submission" date="2020-08" db="EMBL/GenBank/DDBJ databases">
        <title>Genomic Encyclopedia of Type Strains, Phase IV (KMG-IV): sequencing the most valuable type-strain genomes for metagenomic binning, comparative biology and taxonomic classification.</title>
        <authorList>
            <person name="Goeker M."/>
        </authorList>
    </citation>
    <scope>NUCLEOTIDE SEQUENCE [LARGE SCALE GENOMIC DNA]</scope>
    <source>
        <strain evidence="8 9">DSM 27026</strain>
    </source>
</reference>
<proteinExistence type="inferred from homology"/>
<dbReference type="Pfam" id="PF13416">
    <property type="entry name" value="SBP_bac_8"/>
    <property type="match status" value="1"/>
</dbReference>
<comment type="caution">
    <text evidence="8">The sequence shown here is derived from an EMBL/GenBank/DDBJ whole genome shotgun (WGS) entry which is preliminary data.</text>
</comment>
<dbReference type="RefSeq" id="WP_183265119.1">
    <property type="nucleotide sequence ID" value="NZ_JACHFJ010000001.1"/>
</dbReference>
<name>A0A840VFY3_9PROT</name>
<accession>A0A840VFY3</accession>
<dbReference type="Proteomes" id="UP000553706">
    <property type="component" value="Unassembled WGS sequence"/>
</dbReference>
<evidence type="ECO:0000256" key="2">
    <source>
        <dbReference type="ARBA" id="ARBA00022448"/>
    </source>
</evidence>
<evidence type="ECO:0000256" key="3">
    <source>
        <dbReference type="ARBA" id="ARBA00022729"/>
    </source>
</evidence>
<dbReference type="InterPro" id="IPR001188">
    <property type="entry name" value="Sperm_putr-bd"/>
</dbReference>
<protein>
    <recommendedName>
        <fullName evidence="5">Putrescine-binding periplasmic protein</fullName>
    </recommendedName>
</protein>
<dbReference type="GO" id="GO:0042597">
    <property type="term" value="C:periplasmic space"/>
    <property type="evidence" value="ECO:0007669"/>
    <property type="project" value="UniProtKB-SubCell"/>
</dbReference>
<keyword evidence="2 5" id="KW-0813">Transport</keyword>
<evidence type="ECO:0000256" key="1">
    <source>
        <dbReference type="ARBA" id="ARBA00004418"/>
    </source>
</evidence>
<dbReference type="GO" id="GO:0019808">
    <property type="term" value="F:polyamine binding"/>
    <property type="evidence" value="ECO:0007669"/>
    <property type="project" value="InterPro"/>
</dbReference>
<evidence type="ECO:0000256" key="4">
    <source>
        <dbReference type="ARBA" id="ARBA00022764"/>
    </source>
</evidence>
<evidence type="ECO:0000256" key="7">
    <source>
        <dbReference type="SAM" id="SignalP"/>
    </source>
</evidence>
<evidence type="ECO:0000313" key="9">
    <source>
        <dbReference type="Proteomes" id="UP000553706"/>
    </source>
</evidence>
<comment type="subcellular location">
    <subcellularLocation>
        <location evidence="1 5">Periplasm</location>
    </subcellularLocation>
</comment>
<dbReference type="PIRSF" id="PIRSF019574">
    <property type="entry name" value="Periplasmic_polyamine_BP"/>
    <property type="match status" value="1"/>
</dbReference>
<comment type="similarity">
    <text evidence="5">Belongs to the bacterial solute-binding protein PotD/PotF family.</text>
</comment>
<dbReference type="AlphaFoldDB" id="A0A840VFY3"/>
<feature type="chain" id="PRO_5032433031" description="Putrescine-binding periplasmic protein" evidence="7">
    <location>
        <begin position="24"/>
        <end position="352"/>
    </location>
</feature>
<dbReference type="EMBL" id="JACHFJ010000001">
    <property type="protein sequence ID" value="MBB5372125.1"/>
    <property type="molecule type" value="Genomic_DNA"/>
</dbReference>
<dbReference type="SUPFAM" id="SSF53850">
    <property type="entry name" value="Periplasmic binding protein-like II"/>
    <property type="match status" value="1"/>
</dbReference>
<organism evidence="8 9">
    <name type="scientific">Acidocella aromatica</name>
    <dbReference type="NCBI Taxonomy" id="1303579"/>
    <lineage>
        <taxon>Bacteria</taxon>
        <taxon>Pseudomonadati</taxon>
        <taxon>Pseudomonadota</taxon>
        <taxon>Alphaproteobacteria</taxon>
        <taxon>Acetobacterales</taxon>
        <taxon>Acidocellaceae</taxon>
        <taxon>Acidocella</taxon>
    </lineage>
</organism>
<sequence length="352" mass="38656">MRFLSFIAAGAIALGLAAPAAHAEQPTLNLFIWSDYIDPGLIKSFEAQCNCKVVETDYESNAELEAKLRAGGDSQYDVVVPSSYYVPELQDEGLIQKLDHSKLPNFTNLAAKFQNPDYDPADAYSIPYQWGTTGIVYDPAKIKDPGTGWGLLFDPKMNPNYPFVIPKGEGRDQIGAACAYLGYGFNCSEKSQWIAAAKLIEQTKKRSNFAGFVDETPARDQMKSGLIAAAMAYNGDIGQCYSDGSCKTLKFFLPKEGAEIWVDTMAIPTHAPHPELALQFINFILDANNGATLSNFNQYASPNQASQKQLTGILASPLLNPSPEEMQHLVFLAPLRGAQYKLFNQIWTSVLQ</sequence>
<keyword evidence="9" id="KW-1185">Reference proteome</keyword>
<comment type="function">
    <text evidence="5">Required for the activity of the bacterial periplasmic transport system of putrescine.</text>
</comment>
<keyword evidence="3 7" id="KW-0732">Signal</keyword>
<evidence type="ECO:0000256" key="5">
    <source>
        <dbReference type="PIRNR" id="PIRNR019574"/>
    </source>
</evidence>
<dbReference type="PRINTS" id="PR00909">
    <property type="entry name" value="SPERMDNBNDNG"/>
</dbReference>